<name>A0A2J8LP42_PANTR</name>
<accession>A0A2J8LP42</accession>
<dbReference type="EMBL" id="NBAG03000283">
    <property type="protein sequence ID" value="PNI49027.1"/>
    <property type="molecule type" value="Genomic_DNA"/>
</dbReference>
<organism evidence="1 2">
    <name type="scientific">Pan troglodytes</name>
    <name type="common">Chimpanzee</name>
    <dbReference type="NCBI Taxonomy" id="9598"/>
    <lineage>
        <taxon>Eukaryota</taxon>
        <taxon>Metazoa</taxon>
        <taxon>Chordata</taxon>
        <taxon>Craniata</taxon>
        <taxon>Vertebrata</taxon>
        <taxon>Euteleostomi</taxon>
        <taxon>Mammalia</taxon>
        <taxon>Eutheria</taxon>
        <taxon>Euarchontoglires</taxon>
        <taxon>Primates</taxon>
        <taxon>Haplorrhini</taxon>
        <taxon>Catarrhini</taxon>
        <taxon>Hominidae</taxon>
        <taxon>Pan</taxon>
    </lineage>
</organism>
<comment type="caution">
    <text evidence="1">The sequence shown here is derived from an EMBL/GenBank/DDBJ whole genome shotgun (WGS) entry which is preliminary data.</text>
</comment>
<gene>
    <name evidence="1" type="ORF">CK820_G0027678</name>
</gene>
<evidence type="ECO:0000313" key="1">
    <source>
        <dbReference type="EMBL" id="PNI49027.1"/>
    </source>
</evidence>
<reference evidence="1 2" key="1">
    <citation type="submission" date="2017-12" db="EMBL/GenBank/DDBJ databases">
        <title>High-resolution comparative analysis of great ape genomes.</title>
        <authorList>
            <person name="Pollen A."/>
            <person name="Hastie A."/>
            <person name="Hormozdiari F."/>
            <person name="Dougherty M."/>
            <person name="Liu R."/>
            <person name="Chaisson M."/>
            <person name="Hoppe E."/>
            <person name="Hill C."/>
            <person name="Pang A."/>
            <person name="Hillier L."/>
            <person name="Baker C."/>
            <person name="Armstrong J."/>
            <person name="Shendure J."/>
            <person name="Paten B."/>
            <person name="Wilson R."/>
            <person name="Chao H."/>
            <person name="Schneider V."/>
            <person name="Ventura M."/>
            <person name="Kronenberg Z."/>
            <person name="Murali S."/>
            <person name="Gordon D."/>
            <person name="Cantsilieris S."/>
            <person name="Munson K."/>
            <person name="Nelson B."/>
            <person name="Raja A."/>
            <person name="Underwood J."/>
            <person name="Diekhans M."/>
            <person name="Fiddes I."/>
            <person name="Haussler D."/>
            <person name="Eichler E."/>
        </authorList>
    </citation>
    <scope>NUCLEOTIDE SEQUENCE [LARGE SCALE GENOMIC DNA]</scope>
    <source>
        <strain evidence="1">Yerkes chimp pedigree #C0471</strain>
    </source>
</reference>
<protein>
    <submittedName>
        <fullName evidence="1">LGALS1 isoform 5</fullName>
    </submittedName>
</protein>
<dbReference type="Proteomes" id="UP000236370">
    <property type="component" value="Unassembled WGS sequence"/>
</dbReference>
<sequence>MACGLVASNLNLKPGECLRVRGEVAPDAKSEFFQQASC</sequence>
<evidence type="ECO:0000313" key="2">
    <source>
        <dbReference type="Proteomes" id="UP000236370"/>
    </source>
</evidence>
<dbReference type="SMR" id="A0A2J8LP42"/>
<proteinExistence type="predicted"/>
<dbReference type="AlphaFoldDB" id="A0A2J8LP42"/>